<proteinExistence type="predicted"/>
<dbReference type="AlphaFoldDB" id="A0AAD7RK12"/>
<feature type="region of interest" description="Disordered" evidence="1">
    <location>
        <begin position="42"/>
        <end position="84"/>
    </location>
</feature>
<evidence type="ECO:0000256" key="1">
    <source>
        <dbReference type="SAM" id="MobiDB-lite"/>
    </source>
</evidence>
<reference evidence="2" key="1">
    <citation type="journal article" date="2023" name="Science">
        <title>Genome structures resolve the early diversification of teleost fishes.</title>
        <authorList>
            <person name="Parey E."/>
            <person name="Louis A."/>
            <person name="Montfort J."/>
            <person name="Bouchez O."/>
            <person name="Roques C."/>
            <person name="Iampietro C."/>
            <person name="Lluch J."/>
            <person name="Castinel A."/>
            <person name="Donnadieu C."/>
            <person name="Desvignes T."/>
            <person name="Floi Bucao C."/>
            <person name="Jouanno E."/>
            <person name="Wen M."/>
            <person name="Mejri S."/>
            <person name="Dirks R."/>
            <person name="Jansen H."/>
            <person name="Henkel C."/>
            <person name="Chen W.J."/>
            <person name="Zahm M."/>
            <person name="Cabau C."/>
            <person name="Klopp C."/>
            <person name="Thompson A.W."/>
            <person name="Robinson-Rechavi M."/>
            <person name="Braasch I."/>
            <person name="Lecointre G."/>
            <person name="Bobe J."/>
            <person name="Postlethwait J.H."/>
            <person name="Berthelot C."/>
            <person name="Roest Crollius H."/>
            <person name="Guiguen Y."/>
        </authorList>
    </citation>
    <scope>NUCLEOTIDE SEQUENCE</scope>
    <source>
        <strain evidence="2">NC1722</strain>
    </source>
</reference>
<dbReference type="Proteomes" id="UP001221898">
    <property type="component" value="Unassembled WGS sequence"/>
</dbReference>
<organism evidence="2 3">
    <name type="scientific">Aldrovandia affinis</name>
    <dbReference type="NCBI Taxonomy" id="143900"/>
    <lineage>
        <taxon>Eukaryota</taxon>
        <taxon>Metazoa</taxon>
        <taxon>Chordata</taxon>
        <taxon>Craniata</taxon>
        <taxon>Vertebrata</taxon>
        <taxon>Euteleostomi</taxon>
        <taxon>Actinopterygii</taxon>
        <taxon>Neopterygii</taxon>
        <taxon>Teleostei</taxon>
        <taxon>Notacanthiformes</taxon>
        <taxon>Halosauridae</taxon>
        <taxon>Aldrovandia</taxon>
    </lineage>
</organism>
<dbReference type="EMBL" id="JAINUG010000243">
    <property type="protein sequence ID" value="KAJ8385711.1"/>
    <property type="molecule type" value="Genomic_DNA"/>
</dbReference>
<protein>
    <submittedName>
        <fullName evidence="2">Uncharacterized protein</fullName>
    </submittedName>
</protein>
<evidence type="ECO:0000313" key="2">
    <source>
        <dbReference type="EMBL" id="KAJ8385711.1"/>
    </source>
</evidence>
<evidence type="ECO:0000313" key="3">
    <source>
        <dbReference type="Proteomes" id="UP001221898"/>
    </source>
</evidence>
<sequence>MSLGRDGTCCGSINTGPLSGTVYTRSLIALSCIALSLRSKSKRKLPPRIAPGTASKTSAAAINGDSRHINPRSNQEERSPLLSVDPSQAVITHPGVRRMSALPPLYKITESTVRVVLRLMQLMDQYDGER</sequence>
<accession>A0AAD7RK12</accession>
<gene>
    <name evidence="2" type="ORF">AAFF_G00183110</name>
</gene>
<name>A0AAD7RK12_9TELE</name>
<keyword evidence="3" id="KW-1185">Reference proteome</keyword>
<comment type="caution">
    <text evidence="2">The sequence shown here is derived from an EMBL/GenBank/DDBJ whole genome shotgun (WGS) entry which is preliminary data.</text>
</comment>